<dbReference type="GO" id="GO:0099402">
    <property type="term" value="P:plant organ development"/>
    <property type="evidence" value="ECO:0007669"/>
    <property type="project" value="UniProtKB-ARBA"/>
</dbReference>
<feature type="region of interest" description="Disordered" evidence="4">
    <location>
        <begin position="807"/>
        <end position="838"/>
    </location>
</feature>
<proteinExistence type="inferred from homology"/>
<dbReference type="FunFam" id="1.25.40.10:FF:000361">
    <property type="entry name" value="Pentatricopeptide repeat-containing protein chloroplastic"/>
    <property type="match status" value="1"/>
</dbReference>
<name>A0A8T1Z175_9BRAS</name>
<dbReference type="InterPro" id="IPR002885">
    <property type="entry name" value="PPR_rpt"/>
</dbReference>
<dbReference type="PANTHER" id="PTHR47926:SF452">
    <property type="entry name" value="PENTATRICOPEPTIDE REPEAT-CONTAINING PROTEIN"/>
    <property type="match status" value="1"/>
</dbReference>
<dbReference type="PROSITE" id="PS51375">
    <property type="entry name" value="PPR"/>
    <property type="match status" value="7"/>
</dbReference>
<dbReference type="Pfam" id="PF20431">
    <property type="entry name" value="E_motif"/>
    <property type="match status" value="1"/>
</dbReference>
<reference evidence="6 7" key="1">
    <citation type="submission" date="2020-12" db="EMBL/GenBank/DDBJ databases">
        <title>Concerted genomic and epigenomic changes stabilize Arabidopsis allopolyploids.</title>
        <authorList>
            <person name="Chen Z."/>
        </authorList>
    </citation>
    <scope>NUCLEOTIDE SEQUENCE [LARGE SCALE GENOMIC DNA]</scope>
    <source>
        <strain evidence="6">Allo738</strain>
        <tissue evidence="6">Leaf</tissue>
    </source>
</reference>
<evidence type="ECO:0000256" key="3">
    <source>
        <dbReference type="PROSITE-ProRule" id="PRU00708"/>
    </source>
</evidence>
<evidence type="ECO:0000313" key="6">
    <source>
        <dbReference type="EMBL" id="KAG7552146.1"/>
    </source>
</evidence>
<dbReference type="FunFam" id="1.25.40.10:FF:000158">
    <property type="entry name" value="pentatricopeptide repeat-containing protein At2g33680"/>
    <property type="match status" value="1"/>
</dbReference>
<feature type="compositionally biased region" description="Basic and acidic residues" evidence="4">
    <location>
        <begin position="821"/>
        <end position="838"/>
    </location>
</feature>
<dbReference type="Proteomes" id="UP000694240">
    <property type="component" value="Chromosome 11"/>
</dbReference>
<gene>
    <name evidence="6" type="ORF">ISN45_Aa06g027520</name>
</gene>
<dbReference type="FunFam" id="1.25.40.10:FF:001322">
    <property type="entry name" value="Pentatricopeptide repeat-containing protein At3g16610"/>
    <property type="match status" value="1"/>
</dbReference>
<dbReference type="EMBL" id="JAEFBK010000011">
    <property type="protein sequence ID" value="KAG7552146.1"/>
    <property type="molecule type" value="Genomic_DNA"/>
</dbReference>
<feature type="repeat" description="PPR" evidence="3">
    <location>
        <begin position="171"/>
        <end position="205"/>
    </location>
</feature>
<accession>A0A8T1Z175</accession>
<evidence type="ECO:0000256" key="1">
    <source>
        <dbReference type="ARBA" id="ARBA00022737"/>
    </source>
</evidence>
<dbReference type="PANTHER" id="PTHR47926">
    <property type="entry name" value="PENTATRICOPEPTIDE REPEAT-CONTAINING PROTEIN"/>
    <property type="match status" value="1"/>
</dbReference>
<dbReference type="InterPro" id="IPR025265">
    <property type="entry name" value="WPP_dom"/>
</dbReference>
<feature type="repeat" description="PPR" evidence="3">
    <location>
        <begin position="509"/>
        <end position="539"/>
    </location>
</feature>
<feature type="repeat" description="PPR" evidence="3">
    <location>
        <begin position="474"/>
        <end position="508"/>
    </location>
</feature>
<sequence>MESSKLLTLLRECTSTKSLRQAKLVHQRILTVGLRSDVVLCKSLINVYFACKDHCSARLVFENIDIRSDVYIWNSLVSGYSKNSMFHDTLEVFKRLLNCPICVPDSFTYPNVIKAYGALGREFLGRMIHTVVVKSGHVCDVVLASSLVGMYAKFNLFENSVQVFDEMPERDVASWNTVISSFYQSGEAEKALELFGRMESSGFEPNSVSLTVAISACSRLLDLERGKEIHRKYMMKGFQLDEYVNSALVDMYGRCDCLEMAKEVFQQMRRKSLVAWNSMIRGYVAKGYSNSCVELLIRMIIEGTRPSETTLTSILMACSHSRNLLHGKFVHGYVIRSVVDADIYINCSLIDLYFKCGEVKLAETVFSKTQKDVAASWNVMISGYVGVGNWFKAVEVYDQMVSVGVKPDVVTFTSVLSACSQLAALEKGKQIHLSISESRLETDELLLSALLDTYSKCGNVKEASRIFSSIPKKDVVSWTVMISAYGSHGQPREALYHFDEMQKFGVKPDGVTFLAVLSACGHAGLIDEGVKYFSQMRSKYGIKPSIEHYSCLIDILGRAGRLLEAYGILQQKPETRDNAELLSTLFSACCLHRDHLLGNTIAKLLVEKYPDDASTYTVLFNLYASGESWDAAKRVRLKMKEVGMRKKPGCSWIEMNEKVCHFYAEDRSYPKAENVYECLALLSGHMEAGNHQEACSTVKSFKAQPKLKGYQHHLPNLTVVDCSTFVLLLVVQDSKNMTISNSGELVEIASNFAQGVDILEVQDEFSAVLTKALLTLVHVLETEFDRNGSGVGAFLRVWVTSLETADTTNTTVSTPQPQSESSKRSRSDETSCLKRRRSEVEDLTKEAKSGGIVYSVWPPSQNSRERILNSLIKKLSTDSFLSYKYGTIKPEEASAVAKSIEEEAYNIASRFVSRDGIKNLEAYTNEISERVIESAELTLAFRIRACSHAGLIDEDFKFFSQMRSTYGIKPCIEHYSCFIDIFGRAGPLLDSLGNRLARLLVEKYPDDASTYTVLFILCASGESWATARRVRLKMKAERNRAAVGLR</sequence>
<dbReference type="InterPro" id="IPR046848">
    <property type="entry name" value="E_motif"/>
</dbReference>
<keyword evidence="7" id="KW-1185">Reference proteome</keyword>
<dbReference type="NCBIfam" id="TIGR00756">
    <property type="entry name" value="PPR"/>
    <property type="match status" value="5"/>
</dbReference>
<feature type="repeat" description="PPR" evidence="3">
    <location>
        <begin position="612"/>
        <end position="646"/>
    </location>
</feature>
<evidence type="ECO:0000259" key="5">
    <source>
        <dbReference type="Pfam" id="PF13943"/>
    </source>
</evidence>
<evidence type="ECO:0000313" key="7">
    <source>
        <dbReference type="Proteomes" id="UP000694240"/>
    </source>
</evidence>
<evidence type="ECO:0000256" key="2">
    <source>
        <dbReference type="ARBA" id="ARBA00061659"/>
    </source>
</evidence>
<feature type="compositionally biased region" description="Polar residues" evidence="4">
    <location>
        <begin position="807"/>
        <end position="820"/>
    </location>
</feature>
<dbReference type="Pfam" id="PF13943">
    <property type="entry name" value="WPP"/>
    <property type="match status" value="1"/>
</dbReference>
<dbReference type="InterPro" id="IPR046960">
    <property type="entry name" value="PPR_At4g14850-like_plant"/>
</dbReference>
<dbReference type="AlphaFoldDB" id="A0A8T1Z175"/>
<dbReference type="FunFam" id="1.25.40.10:FF:000284">
    <property type="entry name" value="Pentatricopeptide repeat-containing protein"/>
    <property type="match status" value="1"/>
</dbReference>
<keyword evidence="1" id="KW-0677">Repeat</keyword>
<feature type="repeat" description="PPR" evidence="3">
    <location>
        <begin position="373"/>
        <end position="407"/>
    </location>
</feature>
<dbReference type="FunFam" id="1.25.40.10:FF:000073">
    <property type="entry name" value="Pentatricopeptide repeat-containing protein chloroplastic"/>
    <property type="match status" value="1"/>
</dbReference>
<feature type="repeat" description="PPR" evidence="3">
    <location>
        <begin position="272"/>
        <end position="306"/>
    </location>
</feature>
<dbReference type="Pfam" id="PF13041">
    <property type="entry name" value="PPR_2"/>
    <property type="match status" value="3"/>
</dbReference>
<organism evidence="6 7">
    <name type="scientific">Arabidopsis thaliana x Arabidopsis arenosa</name>
    <dbReference type="NCBI Taxonomy" id="1240361"/>
    <lineage>
        <taxon>Eukaryota</taxon>
        <taxon>Viridiplantae</taxon>
        <taxon>Streptophyta</taxon>
        <taxon>Embryophyta</taxon>
        <taxon>Tracheophyta</taxon>
        <taxon>Spermatophyta</taxon>
        <taxon>Magnoliopsida</taxon>
        <taxon>eudicotyledons</taxon>
        <taxon>Gunneridae</taxon>
        <taxon>Pentapetalae</taxon>
        <taxon>rosids</taxon>
        <taxon>malvids</taxon>
        <taxon>Brassicales</taxon>
        <taxon>Brassicaceae</taxon>
        <taxon>Camelineae</taxon>
        <taxon>Arabidopsis</taxon>
    </lineage>
</organism>
<feature type="domain" description="WPP" evidence="5">
    <location>
        <begin position="855"/>
        <end position="935"/>
    </location>
</feature>
<evidence type="ECO:0000256" key="4">
    <source>
        <dbReference type="SAM" id="MobiDB-lite"/>
    </source>
</evidence>
<comment type="caution">
    <text evidence="6">The sequence shown here is derived from an EMBL/GenBank/DDBJ whole genome shotgun (WGS) entry which is preliminary data.</text>
</comment>
<comment type="similarity">
    <text evidence="2">Belongs to the PPR family. PCMP-E subfamily.</text>
</comment>
<feature type="repeat" description="PPR" evidence="3">
    <location>
        <begin position="69"/>
        <end position="103"/>
    </location>
</feature>
<dbReference type="Pfam" id="PF01535">
    <property type="entry name" value="PPR"/>
    <property type="match status" value="5"/>
</dbReference>
<protein>
    <submittedName>
        <fullName evidence="6">Pentatricopeptide repeat</fullName>
    </submittedName>
</protein>
<dbReference type="GO" id="GO:0009451">
    <property type="term" value="P:RNA modification"/>
    <property type="evidence" value="ECO:0007669"/>
    <property type="project" value="InterPro"/>
</dbReference>
<dbReference type="GO" id="GO:0003723">
    <property type="term" value="F:RNA binding"/>
    <property type="evidence" value="ECO:0007669"/>
    <property type="project" value="InterPro"/>
</dbReference>